<dbReference type="GO" id="GO:0005681">
    <property type="term" value="C:spliceosomal complex"/>
    <property type="evidence" value="ECO:0007669"/>
    <property type="project" value="TreeGrafter"/>
</dbReference>
<evidence type="ECO:0000259" key="3">
    <source>
        <dbReference type="PROSITE" id="PS51025"/>
    </source>
</evidence>
<dbReference type="PROSITE" id="PS51025">
    <property type="entry name" value="PWI"/>
    <property type="match status" value="1"/>
</dbReference>
<evidence type="ECO:0000256" key="2">
    <source>
        <dbReference type="SAM" id="MobiDB-lite"/>
    </source>
</evidence>
<accession>A0A4R0RVU8</accession>
<dbReference type="InterPro" id="IPR052225">
    <property type="entry name" value="Ser/Arg_repetitive_matrix"/>
</dbReference>
<feature type="compositionally biased region" description="Basic residues" evidence="2">
    <location>
        <begin position="223"/>
        <end position="233"/>
    </location>
</feature>
<dbReference type="GO" id="GO:0048024">
    <property type="term" value="P:regulation of mRNA splicing, via spliceosome"/>
    <property type="evidence" value="ECO:0007669"/>
    <property type="project" value="TreeGrafter"/>
</dbReference>
<dbReference type="SMART" id="SM00311">
    <property type="entry name" value="PWI"/>
    <property type="match status" value="1"/>
</dbReference>
<feature type="compositionally biased region" description="Basic and acidic residues" evidence="2">
    <location>
        <begin position="237"/>
        <end position="248"/>
    </location>
</feature>
<proteinExistence type="predicted"/>
<dbReference type="AlphaFoldDB" id="A0A4R0RVU8"/>
<dbReference type="Gene3D" id="1.20.1390.10">
    <property type="entry name" value="PWI domain"/>
    <property type="match status" value="1"/>
</dbReference>
<dbReference type="GO" id="GO:0006397">
    <property type="term" value="P:mRNA processing"/>
    <property type="evidence" value="ECO:0007669"/>
    <property type="project" value="UniProtKB-KW"/>
</dbReference>
<dbReference type="Pfam" id="PF01480">
    <property type="entry name" value="PWI"/>
    <property type="match status" value="1"/>
</dbReference>
<dbReference type="GO" id="GO:0003723">
    <property type="term" value="F:RNA binding"/>
    <property type="evidence" value="ECO:0007669"/>
    <property type="project" value="TreeGrafter"/>
</dbReference>
<dbReference type="EMBL" id="RWJN01000117">
    <property type="protein sequence ID" value="TCD66924.1"/>
    <property type="molecule type" value="Genomic_DNA"/>
</dbReference>
<feature type="compositionally biased region" description="Basic and acidic residues" evidence="2">
    <location>
        <begin position="431"/>
        <end position="449"/>
    </location>
</feature>
<dbReference type="PANTHER" id="PTHR23148">
    <property type="entry name" value="SERINE/ARGININE REGULATED NUCLEAR MATRIX PROTEIN"/>
    <property type="match status" value="1"/>
</dbReference>
<dbReference type="PANTHER" id="PTHR23148:SF0">
    <property type="entry name" value="SERINE_ARGININE REPETITIVE MATRIX PROTEIN 1"/>
    <property type="match status" value="1"/>
</dbReference>
<evidence type="ECO:0000313" key="4">
    <source>
        <dbReference type="EMBL" id="TCD66924.1"/>
    </source>
</evidence>
<organism evidence="4 5">
    <name type="scientific">Steccherinum ochraceum</name>
    <dbReference type="NCBI Taxonomy" id="92696"/>
    <lineage>
        <taxon>Eukaryota</taxon>
        <taxon>Fungi</taxon>
        <taxon>Dikarya</taxon>
        <taxon>Basidiomycota</taxon>
        <taxon>Agaricomycotina</taxon>
        <taxon>Agaricomycetes</taxon>
        <taxon>Polyporales</taxon>
        <taxon>Steccherinaceae</taxon>
        <taxon>Steccherinum</taxon>
    </lineage>
</organism>
<dbReference type="Proteomes" id="UP000292702">
    <property type="component" value="Unassembled WGS sequence"/>
</dbReference>
<dbReference type="OrthoDB" id="163257at2759"/>
<protein>
    <recommendedName>
        <fullName evidence="3">PWI domain-containing protein</fullName>
    </recommendedName>
</protein>
<feature type="compositionally biased region" description="Basic and acidic residues" evidence="2">
    <location>
        <begin position="186"/>
        <end position="221"/>
    </location>
</feature>
<sequence length="469" mass="52181">MPQLLVSAALGHSQRPTPTNTHNLGNLALVKAEDHYGGCRQEGSWRTMPYMSDLWLLTAGFFKGTSADQDRRFSDKELKLLKSMKFPPEFDKKVDMRKVNLQVIRPWVVKKVVELVGFEDEVVVEYAMGLLEDDSQPTPDPRKMQINLTGFLTTHTPTFMAALWNLLLEAQESPAGVPKTFVEQKKEEMRQARAGDTRAFEERDRRARLDEIRASERESRQGGRGRGRGRGRGGRGGFDDDRGGRPRDGGWGGRGGGRPGFRRSPSPRRPSPPRRRRPSPSPDMSTHFPGHVLPADVHHLVHPVRQVEDVHVRAHSHQDEGAEVHLLAVAECRTPGLLLAPLLGVGTADVEVLVEVAHLLADGEGEALVSAGVGRRPGAEVMESGVEVAKEEVDTEMEVDEKGKGPELKIKGQAEAERRKNKEDEQDDDPMPDHDELEKRESELKERALRNKVVRTRKSSTNPTPGSSQ</sequence>
<dbReference type="SUPFAM" id="SSF101233">
    <property type="entry name" value="PWI domain"/>
    <property type="match status" value="1"/>
</dbReference>
<feature type="domain" description="PWI" evidence="3">
    <location>
        <begin position="83"/>
        <end position="184"/>
    </location>
</feature>
<dbReference type="InterPro" id="IPR036483">
    <property type="entry name" value="PWI_dom_sf"/>
</dbReference>
<feature type="region of interest" description="Disordered" evidence="2">
    <location>
        <begin position="186"/>
        <end position="291"/>
    </location>
</feature>
<evidence type="ECO:0000256" key="1">
    <source>
        <dbReference type="ARBA" id="ARBA00022664"/>
    </source>
</evidence>
<name>A0A4R0RVU8_9APHY</name>
<keyword evidence="1" id="KW-0507">mRNA processing</keyword>
<feature type="compositionally biased region" description="Gly residues" evidence="2">
    <location>
        <begin position="249"/>
        <end position="259"/>
    </location>
</feature>
<evidence type="ECO:0000313" key="5">
    <source>
        <dbReference type="Proteomes" id="UP000292702"/>
    </source>
</evidence>
<keyword evidence="5" id="KW-1185">Reference proteome</keyword>
<gene>
    <name evidence="4" type="ORF">EIP91_000763</name>
</gene>
<feature type="compositionally biased region" description="Basic and acidic residues" evidence="2">
    <location>
        <begin position="400"/>
        <end position="423"/>
    </location>
</feature>
<reference evidence="4 5" key="1">
    <citation type="submission" date="2018-11" db="EMBL/GenBank/DDBJ databases">
        <title>Genome assembly of Steccherinum ochraceum LE-BIN_3174, the white-rot fungus of the Steccherinaceae family (The Residual Polyporoid clade, Polyporales, Basidiomycota).</title>
        <authorList>
            <person name="Fedorova T.V."/>
            <person name="Glazunova O.A."/>
            <person name="Landesman E.O."/>
            <person name="Moiseenko K.V."/>
            <person name="Psurtseva N.V."/>
            <person name="Savinova O.S."/>
            <person name="Shakhova N.V."/>
            <person name="Tyazhelova T.V."/>
            <person name="Vasina D.V."/>
        </authorList>
    </citation>
    <scope>NUCLEOTIDE SEQUENCE [LARGE SCALE GENOMIC DNA]</scope>
    <source>
        <strain evidence="4 5">LE-BIN_3174</strain>
    </source>
</reference>
<comment type="caution">
    <text evidence="4">The sequence shown here is derived from an EMBL/GenBank/DDBJ whole genome shotgun (WGS) entry which is preliminary data.</text>
</comment>
<dbReference type="InterPro" id="IPR002483">
    <property type="entry name" value="PWI_dom"/>
</dbReference>
<dbReference type="STRING" id="92696.A0A4R0RVU8"/>
<feature type="compositionally biased region" description="Polar residues" evidence="2">
    <location>
        <begin position="459"/>
        <end position="469"/>
    </location>
</feature>
<feature type="region of interest" description="Disordered" evidence="2">
    <location>
        <begin position="392"/>
        <end position="469"/>
    </location>
</feature>